<feature type="chain" id="PRO_5047010092" evidence="1">
    <location>
        <begin position="18"/>
        <end position="96"/>
    </location>
</feature>
<evidence type="ECO:0000313" key="2">
    <source>
        <dbReference type="EMBL" id="GLS19438.1"/>
    </source>
</evidence>
<dbReference type="Proteomes" id="UP001156882">
    <property type="component" value="Unassembled WGS sequence"/>
</dbReference>
<comment type="caution">
    <text evidence="2">The sequence shown here is derived from an EMBL/GenBank/DDBJ whole genome shotgun (WGS) entry which is preliminary data.</text>
</comment>
<name>A0ABQ6CGM7_9HYPH</name>
<feature type="signal peptide" evidence="1">
    <location>
        <begin position="1"/>
        <end position="17"/>
    </location>
</feature>
<organism evidence="2 3">
    <name type="scientific">Labrys miyagiensis</name>
    <dbReference type="NCBI Taxonomy" id="346912"/>
    <lineage>
        <taxon>Bacteria</taxon>
        <taxon>Pseudomonadati</taxon>
        <taxon>Pseudomonadota</taxon>
        <taxon>Alphaproteobacteria</taxon>
        <taxon>Hyphomicrobiales</taxon>
        <taxon>Xanthobacteraceae</taxon>
        <taxon>Labrys</taxon>
    </lineage>
</organism>
<gene>
    <name evidence="2" type="ORF">GCM10007874_24550</name>
</gene>
<evidence type="ECO:0000313" key="3">
    <source>
        <dbReference type="Proteomes" id="UP001156882"/>
    </source>
</evidence>
<protein>
    <submittedName>
        <fullName evidence="2">Uncharacterized protein</fullName>
    </submittedName>
</protein>
<dbReference type="EMBL" id="BSPC01000023">
    <property type="protein sequence ID" value="GLS19438.1"/>
    <property type="molecule type" value="Genomic_DNA"/>
</dbReference>
<sequence>MALVKSALLGALAFALASCGGGEDCTPEALQQKHQDLQDAMTAALAKDPAKATANPDAWGKALDLMAKAQSAGASPSQDICKAYDEQIEAVRKQST</sequence>
<keyword evidence="3" id="KW-1185">Reference proteome</keyword>
<keyword evidence="1" id="KW-0732">Signal</keyword>
<dbReference type="PROSITE" id="PS51257">
    <property type="entry name" value="PROKAR_LIPOPROTEIN"/>
    <property type="match status" value="1"/>
</dbReference>
<reference evidence="3" key="1">
    <citation type="journal article" date="2019" name="Int. J. Syst. Evol. Microbiol.">
        <title>The Global Catalogue of Microorganisms (GCM) 10K type strain sequencing project: providing services to taxonomists for standard genome sequencing and annotation.</title>
        <authorList>
            <consortium name="The Broad Institute Genomics Platform"/>
            <consortium name="The Broad Institute Genome Sequencing Center for Infectious Disease"/>
            <person name="Wu L."/>
            <person name="Ma J."/>
        </authorList>
    </citation>
    <scope>NUCLEOTIDE SEQUENCE [LARGE SCALE GENOMIC DNA]</scope>
    <source>
        <strain evidence="3">NBRC 101365</strain>
    </source>
</reference>
<accession>A0ABQ6CGM7</accession>
<evidence type="ECO:0000256" key="1">
    <source>
        <dbReference type="SAM" id="SignalP"/>
    </source>
</evidence>
<proteinExistence type="predicted"/>